<name>A0A699HF52_TANCI</name>
<reference evidence="1" key="1">
    <citation type="journal article" date="2019" name="Sci. Rep.">
        <title>Draft genome of Tanacetum cinerariifolium, the natural source of mosquito coil.</title>
        <authorList>
            <person name="Yamashiro T."/>
            <person name="Shiraishi A."/>
            <person name="Satake H."/>
            <person name="Nakayama K."/>
        </authorList>
    </citation>
    <scope>NUCLEOTIDE SEQUENCE</scope>
</reference>
<protein>
    <submittedName>
        <fullName evidence="1">Uncharacterized protein</fullName>
    </submittedName>
</protein>
<dbReference type="EMBL" id="BKCJ010145986">
    <property type="protein sequence ID" value="GEY01959.1"/>
    <property type="molecule type" value="Genomic_DNA"/>
</dbReference>
<dbReference type="AlphaFoldDB" id="A0A699HF52"/>
<sequence length="72" mass="8187">QMSEAATWQAVIGQLPPRVRRWDLTCHVIADVSVTCQPRGTTCQLTWLLQLTWQRDELHNQAYPGSNSGPLR</sequence>
<comment type="caution">
    <text evidence="1">The sequence shown here is derived from an EMBL/GenBank/DDBJ whole genome shotgun (WGS) entry which is preliminary data.</text>
</comment>
<evidence type="ECO:0000313" key="1">
    <source>
        <dbReference type="EMBL" id="GEY01959.1"/>
    </source>
</evidence>
<proteinExistence type="predicted"/>
<feature type="non-terminal residue" evidence="1">
    <location>
        <position position="1"/>
    </location>
</feature>
<gene>
    <name evidence="1" type="ORF">Tci_373933</name>
</gene>
<accession>A0A699HF52</accession>
<organism evidence="1">
    <name type="scientific">Tanacetum cinerariifolium</name>
    <name type="common">Dalmatian daisy</name>
    <name type="synonym">Chrysanthemum cinerariifolium</name>
    <dbReference type="NCBI Taxonomy" id="118510"/>
    <lineage>
        <taxon>Eukaryota</taxon>
        <taxon>Viridiplantae</taxon>
        <taxon>Streptophyta</taxon>
        <taxon>Embryophyta</taxon>
        <taxon>Tracheophyta</taxon>
        <taxon>Spermatophyta</taxon>
        <taxon>Magnoliopsida</taxon>
        <taxon>eudicotyledons</taxon>
        <taxon>Gunneridae</taxon>
        <taxon>Pentapetalae</taxon>
        <taxon>asterids</taxon>
        <taxon>campanulids</taxon>
        <taxon>Asterales</taxon>
        <taxon>Asteraceae</taxon>
        <taxon>Asteroideae</taxon>
        <taxon>Anthemideae</taxon>
        <taxon>Anthemidinae</taxon>
        <taxon>Tanacetum</taxon>
    </lineage>
</organism>